<dbReference type="OrthoDB" id="5917978at2759"/>
<dbReference type="EnsemblMetazoa" id="CLYHEMT004217.5">
    <property type="protein sequence ID" value="CLYHEMP004217.5"/>
    <property type="gene ID" value="CLYHEMG004217"/>
</dbReference>
<name>A0A7M5V617_9CNID</name>
<accession>A0A7M5V617</accession>
<sequence length="126" mass="14543">SLDAISTLNTEAVKLACKNAQCSETSLQSAITQIEADVNTLQSFIDDVSSSIKLTRKVISCKANVWGRRGELFEHYQILFKRKVIVRQVYQDLEIKKKIFEKEKLRCADRSWLRQVLEGATRQFFE</sequence>
<evidence type="ECO:0000313" key="2">
    <source>
        <dbReference type="Proteomes" id="UP000594262"/>
    </source>
</evidence>
<dbReference type="AlphaFoldDB" id="A0A7M5V617"/>
<reference evidence="1" key="1">
    <citation type="submission" date="2021-01" db="UniProtKB">
        <authorList>
            <consortium name="EnsemblMetazoa"/>
        </authorList>
    </citation>
    <scope>IDENTIFICATION</scope>
</reference>
<proteinExistence type="predicted"/>
<organism evidence="1 2">
    <name type="scientific">Clytia hemisphaerica</name>
    <dbReference type="NCBI Taxonomy" id="252671"/>
    <lineage>
        <taxon>Eukaryota</taxon>
        <taxon>Metazoa</taxon>
        <taxon>Cnidaria</taxon>
        <taxon>Hydrozoa</taxon>
        <taxon>Hydroidolina</taxon>
        <taxon>Leptothecata</taxon>
        <taxon>Obeliida</taxon>
        <taxon>Clytiidae</taxon>
        <taxon>Clytia</taxon>
    </lineage>
</organism>
<keyword evidence="2" id="KW-1185">Reference proteome</keyword>
<protein>
    <submittedName>
        <fullName evidence="1">Uncharacterized protein</fullName>
    </submittedName>
</protein>
<dbReference type="Proteomes" id="UP000594262">
    <property type="component" value="Unplaced"/>
</dbReference>
<evidence type="ECO:0000313" key="1">
    <source>
        <dbReference type="EnsemblMetazoa" id="CLYHEMP004217.5"/>
    </source>
</evidence>